<keyword evidence="4" id="KW-0723">Serine/threonine-protein kinase</keyword>
<accession>A0A4W4H7E4</accession>
<dbReference type="InterPro" id="IPR025136">
    <property type="entry name" value="MAP3K_TRAF-bd"/>
</dbReference>
<evidence type="ECO:0000256" key="1">
    <source>
        <dbReference type="ARBA" id="ARBA00001946"/>
    </source>
</evidence>
<evidence type="ECO:0000256" key="10">
    <source>
        <dbReference type="ARBA" id="ARBA00022842"/>
    </source>
</evidence>
<dbReference type="Gene3D" id="1.10.510.10">
    <property type="entry name" value="Transferase(Phosphotransferase) domain 1"/>
    <property type="match status" value="1"/>
</dbReference>
<dbReference type="InterPro" id="IPR008271">
    <property type="entry name" value="Ser/Thr_kinase_AS"/>
</dbReference>
<evidence type="ECO:0000256" key="3">
    <source>
        <dbReference type="ARBA" id="ARBA00012406"/>
    </source>
</evidence>
<dbReference type="Pfam" id="PF00069">
    <property type="entry name" value="Pkinase"/>
    <property type="match status" value="1"/>
</dbReference>
<dbReference type="GO" id="GO:0033554">
    <property type="term" value="P:cellular response to stress"/>
    <property type="evidence" value="ECO:0007669"/>
    <property type="project" value="TreeGrafter"/>
</dbReference>
<organism evidence="17 18">
    <name type="scientific">Electrophorus electricus</name>
    <name type="common">Electric eel</name>
    <name type="synonym">Gymnotus electricus</name>
    <dbReference type="NCBI Taxonomy" id="8005"/>
    <lineage>
        <taxon>Eukaryota</taxon>
        <taxon>Metazoa</taxon>
        <taxon>Chordata</taxon>
        <taxon>Craniata</taxon>
        <taxon>Vertebrata</taxon>
        <taxon>Euteleostomi</taxon>
        <taxon>Actinopterygii</taxon>
        <taxon>Neopterygii</taxon>
        <taxon>Teleostei</taxon>
        <taxon>Ostariophysi</taxon>
        <taxon>Gymnotiformes</taxon>
        <taxon>Gymnotoidei</taxon>
        <taxon>Gymnotidae</taxon>
        <taxon>Electrophorus</taxon>
    </lineage>
</organism>
<keyword evidence="5" id="KW-0808">Transferase</keyword>
<dbReference type="PROSITE" id="PS00107">
    <property type="entry name" value="PROTEIN_KINASE_ATP"/>
    <property type="match status" value="1"/>
</dbReference>
<dbReference type="InterPro" id="IPR043969">
    <property type="entry name" value="MAP3K_PH"/>
</dbReference>
<dbReference type="InterPro" id="IPR046872">
    <property type="entry name" value="DRHyd-ASK"/>
</dbReference>
<dbReference type="Pfam" id="PF20309">
    <property type="entry name" value="DRHyd-ASK"/>
    <property type="match status" value="1"/>
</dbReference>
<evidence type="ECO:0000313" key="18">
    <source>
        <dbReference type="Proteomes" id="UP000314983"/>
    </source>
</evidence>
<evidence type="ECO:0000256" key="7">
    <source>
        <dbReference type="ARBA" id="ARBA00022741"/>
    </source>
</evidence>
<keyword evidence="8" id="KW-0418">Kinase</keyword>
<feature type="domain" description="Protein kinase" evidence="16">
    <location>
        <begin position="673"/>
        <end position="931"/>
    </location>
</feature>
<evidence type="ECO:0000256" key="13">
    <source>
        <dbReference type="ARBA" id="ARBA00048329"/>
    </source>
</evidence>
<evidence type="ECO:0000256" key="11">
    <source>
        <dbReference type="ARBA" id="ARBA00023054"/>
    </source>
</evidence>
<dbReference type="PROSITE" id="PS50011">
    <property type="entry name" value="PROTEIN_KINASE_DOM"/>
    <property type="match status" value="1"/>
</dbReference>
<keyword evidence="9 14" id="KW-0067">ATP-binding</keyword>
<dbReference type="Proteomes" id="UP000314983">
    <property type="component" value="Chromosome 8"/>
</dbReference>
<gene>
    <name evidence="17" type="primary">MAP3K5</name>
</gene>
<dbReference type="GO" id="GO:0046872">
    <property type="term" value="F:metal ion binding"/>
    <property type="evidence" value="ECO:0007669"/>
    <property type="project" value="UniProtKB-KW"/>
</dbReference>
<evidence type="ECO:0000256" key="5">
    <source>
        <dbReference type="ARBA" id="ARBA00022679"/>
    </source>
</evidence>
<dbReference type="SUPFAM" id="SSF56112">
    <property type="entry name" value="Protein kinase-like (PK-like)"/>
    <property type="match status" value="1"/>
</dbReference>
<sequence length="1354" mass="151995">MNPDREVISLSVPSLEESTDAESCGGALCHCRESGLNSSSAIPAAGTFWQDPAAGSSVTTTGVISCSGDSGSLLTTGKCKNRNVTVVYVMNSEMNQPQSAESMALQCLKDACEIVGSKLEIVLFGKLDFGETLVLDQFYNADIAVVEMTDAFRQPSLFYHLGVRESFSMANNIILYCDSNSDSLQSLQEIVCQKNTTCAANYMFIPYMVTPQNKVYCCESSLIKGLSELMQPSFEALLGPICMPLLDRLTQLLSSTQTSSCQYFRETILNEIRKARELYTGAELAAELGRIQHRLDNVECLSADIVINLLLSYRDIQDYESIVKLVEALEKLPTFEPVANPHIKFHYAFALNRRNQSGDRQRALDIMLPLFEAEDQVASDIYCLVGRIYKDMFLDSHFTDTQSRDSSIQWFRRGFESEPTLHSGINYAVLLLAAGHQFDSSFELRKVGVKLSSLLGKKGSLDKLQSYWDVGFFLGASILACDNTRVIQASEKLFKLKAPVWYLCSLVETFVIYQHFKKPSSEPLGPRQELMDFWMDFLVEATKKDVSSVRFPVLILEPTKVYQPSYLSINNDKEENTLSIWHVAPDDKNKGIHEWNFSAASVRGVSISKFDERSSFLYVVNNSEDFQIYFCTEMHCKRFCELMNSLTEEAWHGTDETECDSEALEYDYEYDEHGEKVVLGKGTFGVVYAGRDLSNQVRLAIKEIPERDSRYSQPLHEEIALHKHLKHKNIVQYLGSISDNGFIKIFMEQVPGGSLSALLRSKWGPLKDNEPTIGFYTKQILEGLKYLHDNQIAHRDIKGDNVLINTYSGVLKISDFGTSKRLAGINPCTETFTGTLQYMAPEIIDKGPRGYGKPADIWSLGCTIIEMATGKPPFYELGEPQAAMFKVGMFKIHPEIPNSMSAEAKAFILRCFEPDPDLRATANELLMHEFLTVTSLLSLLSNPKLSESSEYLRSVSLPVPVVVEDTSSSSEYGSVSPDTDLAANPFAFKAAGKSYSERDGKGPRSLFLSIPVEQFEDHSAPPSPEEKDAGFFMLRKDSERRATLHRVLDEDRDKIVINLLEALTQGSEETKLKSEHISMLVASLGEFVRMADRKIIARTLSQLKLELDFDSTAISQLQVVLFGFQDAVNKILRNHNVKPHWMFALDNIIRKAVQTAITILVPELRPHFSLASESDPADQEEDDDDAMPRGSPAHKSRAPPIASHDDTVATSGVSTLSSTISHESHAVQRSVTMELGRMKLETTRLLEELLEKEREYQCILHQVLEEREKEIKLLRNRSEPVGHSFGGEGDPELHKWLQLHGADAVSIDRILAEEYTLDDILHYITRDDLKSLRLKGGVLCRLWKAIIEHREKPS</sequence>
<reference evidence="18" key="2">
    <citation type="journal article" date="2017" name="Sci. Adv.">
        <title>A tail of two voltages: Proteomic comparison of the three electric organs of the electric eel.</title>
        <authorList>
            <person name="Traeger L.L."/>
            <person name="Sabat G."/>
            <person name="Barrett-Wilt G.A."/>
            <person name="Wells G.B."/>
            <person name="Sussman M.R."/>
        </authorList>
    </citation>
    <scope>NUCLEOTIDE SEQUENCE [LARGE SCALE GENOMIC DNA]</scope>
</reference>
<dbReference type="Pfam" id="PF20302">
    <property type="entry name" value="HisK-N-like"/>
    <property type="match status" value="1"/>
</dbReference>
<dbReference type="FunFam" id="1.10.510.10:FF:000054">
    <property type="entry name" value="Mitogen-activated protein kinase kinase kinase 5"/>
    <property type="match status" value="1"/>
</dbReference>
<dbReference type="SUPFAM" id="SSF47769">
    <property type="entry name" value="SAM/Pointed domain"/>
    <property type="match status" value="1"/>
</dbReference>
<keyword evidence="11" id="KW-0175">Coiled coil</keyword>
<feature type="compositionally biased region" description="Polar residues" evidence="15">
    <location>
        <begin position="1208"/>
        <end position="1223"/>
    </location>
</feature>
<reference evidence="17" key="4">
    <citation type="submission" date="2025-08" db="UniProtKB">
        <authorList>
            <consortium name="Ensembl"/>
        </authorList>
    </citation>
    <scope>IDENTIFICATION</scope>
</reference>
<dbReference type="FunFam" id="3.30.200.20:FF:000067">
    <property type="entry name" value="Mitogen-activated protein kinase kinase kinase 5"/>
    <property type="match status" value="1"/>
</dbReference>
<evidence type="ECO:0000256" key="14">
    <source>
        <dbReference type="PROSITE-ProRule" id="PRU10141"/>
    </source>
</evidence>
<keyword evidence="10" id="KW-0460">Magnesium</keyword>
<dbReference type="CDD" id="cd06624">
    <property type="entry name" value="STKc_ASK"/>
    <property type="match status" value="1"/>
</dbReference>
<keyword evidence="6" id="KW-0479">Metal-binding</keyword>
<dbReference type="GO" id="GO:0004709">
    <property type="term" value="F:MAP kinase kinase kinase activity"/>
    <property type="evidence" value="ECO:0007669"/>
    <property type="project" value="UniProtKB-EC"/>
</dbReference>
<evidence type="ECO:0000256" key="9">
    <source>
        <dbReference type="ARBA" id="ARBA00022840"/>
    </source>
</evidence>
<evidence type="ECO:0000256" key="4">
    <source>
        <dbReference type="ARBA" id="ARBA00022527"/>
    </source>
</evidence>
<dbReference type="Gene3D" id="3.30.200.20">
    <property type="entry name" value="Phosphorylase Kinase, domain 1"/>
    <property type="match status" value="1"/>
</dbReference>
<dbReference type="InterPro" id="IPR017441">
    <property type="entry name" value="Protein_kinase_ATP_BS"/>
</dbReference>
<name>A0A4W4H7E4_ELEEL</name>
<dbReference type="EC" id="2.7.11.25" evidence="3"/>
<dbReference type="InterPro" id="IPR013761">
    <property type="entry name" value="SAM/pointed_sf"/>
</dbReference>
<proteinExistence type="inferred from homology"/>
<reference evidence="17" key="5">
    <citation type="submission" date="2025-09" db="UniProtKB">
        <authorList>
            <consortium name="Ensembl"/>
        </authorList>
    </citation>
    <scope>IDENTIFICATION</scope>
</reference>
<evidence type="ECO:0000256" key="8">
    <source>
        <dbReference type="ARBA" id="ARBA00022777"/>
    </source>
</evidence>
<reference evidence="17" key="3">
    <citation type="submission" date="2020-05" db="EMBL/GenBank/DDBJ databases">
        <title>Electrophorus electricus (electric eel) genome, fEleEle1, primary haplotype.</title>
        <authorList>
            <person name="Myers G."/>
            <person name="Meyer A."/>
            <person name="Fedrigo O."/>
            <person name="Formenti G."/>
            <person name="Rhie A."/>
            <person name="Tracey A."/>
            <person name="Sims Y."/>
            <person name="Jarvis E.D."/>
        </authorList>
    </citation>
    <scope>NUCLEOTIDE SEQUENCE [LARGE SCALE GENOMIC DNA]</scope>
</reference>
<dbReference type="Pfam" id="PF19039">
    <property type="entry name" value="ASK_PH"/>
    <property type="match status" value="1"/>
</dbReference>
<evidence type="ECO:0000259" key="16">
    <source>
        <dbReference type="PROSITE" id="PS50011"/>
    </source>
</evidence>
<dbReference type="PANTHER" id="PTHR11584:SF332">
    <property type="entry name" value="MITOGEN-ACTIVATED PROTEIN KINASE KINASE KINASE 5"/>
    <property type="match status" value="1"/>
</dbReference>
<comment type="catalytic activity">
    <reaction evidence="12">
        <text>L-threonyl-[protein] + ATP = O-phospho-L-threonyl-[protein] + ADP + H(+)</text>
        <dbReference type="Rhea" id="RHEA:46608"/>
        <dbReference type="Rhea" id="RHEA-COMP:11060"/>
        <dbReference type="Rhea" id="RHEA-COMP:11605"/>
        <dbReference type="ChEBI" id="CHEBI:15378"/>
        <dbReference type="ChEBI" id="CHEBI:30013"/>
        <dbReference type="ChEBI" id="CHEBI:30616"/>
        <dbReference type="ChEBI" id="CHEBI:61977"/>
        <dbReference type="ChEBI" id="CHEBI:456216"/>
        <dbReference type="EC" id="2.7.11.25"/>
    </reaction>
</comment>
<comment type="catalytic activity">
    <reaction evidence="13">
        <text>L-seryl-[protein] + ATP = O-phospho-L-seryl-[protein] + ADP + H(+)</text>
        <dbReference type="Rhea" id="RHEA:17989"/>
        <dbReference type="Rhea" id="RHEA-COMP:9863"/>
        <dbReference type="Rhea" id="RHEA-COMP:11604"/>
        <dbReference type="ChEBI" id="CHEBI:15378"/>
        <dbReference type="ChEBI" id="CHEBI:29999"/>
        <dbReference type="ChEBI" id="CHEBI:30616"/>
        <dbReference type="ChEBI" id="CHEBI:83421"/>
        <dbReference type="ChEBI" id="CHEBI:456216"/>
        <dbReference type="EC" id="2.7.11.25"/>
    </reaction>
</comment>
<dbReference type="AlphaFoldDB" id="A0A4W4H7E4"/>
<protein>
    <recommendedName>
        <fullName evidence="3">mitogen-activated protein kinase kinase kinase</fullName>
        <ecNumber evidence="3">2.7.11.25</ecNumber>
    </recommendedName>
</protein>
<evidence type="ECO:0000313" key="17">
    <source>
        <dbReference type="Ensembl" id="ENSEEEP00000047410.2"/>
    </source>
</evidence>
<evidence type="ECO:0000256" key="2">
    <source>
        <dbReference type="ARBA" id="ARBA00006529"/>
    </source>
</evidence>
<reference evidence="18" key="1">
    <citation type="journal article" date="2014" name="Science">
        <title>Nonhuman genetics. Genomic basis for the convergent evolution of electric organs.</title>
        <authorList>
            <person name="Gallant J.R."/>
            <person name="Traeger L.L."/>
            <person name="Volkening J.D."/>
            <person name="Moffett H."/>
            <person name="Chen P.H."/>
            <person name="Novina C.D."/>
            <person name="Phillips G.N.Jr."/>
            <person name="Anand R."/>
            <person name="Wells G.B."/>
            <person name="Pinch M."/>
            <person name="Guth R."/>
            <person name="Unguez G.A."/>
            <person name="Albert J.S."/>
            <person name="Zakon H.H."/>
            <person name="Samanta M.P."/>
            <person name="Sussman M.R."/>
        </authorList>
    </citation>
    <scope>NUCLEOTIDE SEQUENCE [LARGE SCALE GENOMIC DNA]</scope>
</reference>
<evidence type="ECO:0000256" key="6">
    <source>
        <dbReference type="ARBA" id="ARBA00022723"/>
    </source>
</evidence>
<comment type="similarity">
    <text evidence="2">Belongs to the protein kinase superfamily. STE Ser/Thr protein kinase family. MAP kinase kinase kinase subfamily.</text>
</comment>
<dbReference type="SMART" id="SM00220">
    <property type="entry name" value="S_TKc"/>
    <property type="match status" value="1"/>
</dbReference>
<feature type="compositionally biased region" description="Acidic residues" evidence="15">
    <location>
        <begin position="1175"/>
        <end position="1185"/>
    </location>
</feature>
<dbReference type="InterPro" id="IPR011009">
    <property type="entry name" value="Kinase-like_dom_sf"/>
</dbReference>
<feature type="region of interest" description="Disordered" evidence="15">
    <location>
        <begin position="1170"/>
        <end position="1223"/>
    </location>
</feature>
<dbReference type="Ensembl" id="ENSEEET00000047933.2">
    <property type="protein sequence ID" value="ENSEEEP00000047410.2"/>
    <property type="gene ID" value="ENSEEEG00000022307.2"/>
</dbReference>
<keyword evidence="18" id="KW-1185">Reference proteome</keyword>
<dbReference type="InterPro" id="IPR046873">
    <property type="entry name" value="HisK-N-like"/>
</dbReference>
<evidence type="ECO:0000256" key="12">
    <source>
        <dbReference type="ARBA" id="ARBA00047559"/>
    </source>
</evidence>
<dbReference type="PROSITE" id="PS00108">
    <property type="entry name" value="PROTEIN_KINASE_ST"/>
    <property type="match status" value="1"/>
</dbReference>
<dbReference type="InterPro" id="IPR000719">
    <property type="entry name" value="Prot_kinase_dom"/>
</dbReference>
<dbReference type="Pfam" id="PF13281">
    <property type="entry name" value="MAP3K_TRAF_bd"/>
    <property type="match status" value="1"/>
</dbReference>
<dbReference type="GO" id="GO:0005524">
    <property type="term" value="F:ATP binding"/>
    <property type="evidence" value="ECO:0007669"/>
    <property type="project" value="UniProtKB-UniRule"/>
</dbReference>
<feature type="binding site" evidence="14">
    <location>
        <position position="702"/>
    </location>
    <ligand>
        <name>ATP</name>
        <dbReference type="ChEBI" id="CHEBI:30616"/>
    </ligand>
</feature>
<comment type="cofactor">
    <cofactor evidence="1">
        <name>Mg(2+)</name>
        <dbReference type="ChEBI" id="CHEBI:18420"/>
    </cofactor>
</comment>
<dbReference type="PANTHER" id="PTHR11584">
    <property type="entry name" value="SERINE/THREONINE PROTEIN KINASE"/>
    <property type="match status" value="1"/>
</dbReference>
<evidence type="ECO:0000256" key="15">
    <source>
        <dbReference type="SAM" id="MobiDB-lite"/>
    </source>
</evidence>
<dbReference type="GeneTree" id="ENSGT00940000159155"/>
<keyword evidence="7 14" id="KW-0547">Nucleotide-binding</keyword>